<comment type="caution">
    <text evidence="3">The sequence shown here is derived from an EMBL/GenBank/DDBJ whole genome shotgun (WGS) entry which is preliminary data.</text>
</comment>
<name>A0A418ZRY9_9RHOB</name>
<feature type="chain" id="PRO_5019577350" evidence="1">
    <location>
        <begin position="20"/>
        <end position="330"/>
    </location>
</feature>
<dbReference type="PANTHER" id="PTHR30535">
    <property type="entry name" value="VITAMIN B12-BINDING PROTEIN"/>
    <property type="match status" value="1"/>
</dbReference>
<evidence type="ECO:0000259" key="2">
    <source>
        <dbReference type="PROSITE" id="PS50983"/>
    </source>
</evidence>
<protein>
    <submittedName>
        <fullName evidence="3">ABC transporter substrate-binding protein</fullName>
    </submittedName>
</protein>
<evidence type="ECO:0000313" key="3">
    <source>
        <dbReference type="EMBL" id="RJK98802.1"/>
    </source>
</evidence>
<evidence type="ECO:0000313" key="4">
    <source>
        <dbReference type="Proteomes" id="UP000285530"/>
    </source>
</evidence>
<sequence>MTRILPLALLALFPAAALADHPLTIENCGRTVTLAEPPANVVSIGQSTTEILYALGAEDRMAGTALWFNAVLPRHADADAGVPRIADNMPSFESVVNRRPGLVVTMFEWMIGAQGVVGRPEQFADLGIPVYVMPTDCAAKDNTVGADGTREADFDIETLYASVDQMARMMGLGDRGRALQADLRARQAAAVDRARGLDLPDASAVVWFSSAHLEVDPYVAGARGIPAWMLDQLGLRNVVQSDEEWPTVGWESIARADPSVIVIARMDRRRFPADDHEAKLDFLRSDPVTSRMTAVREDRIVILDAEAMHAGLRMFDGLEALTEAMAGLAP</sequence>
<dbReference type="Proteomes" id="UP000285530">
    <property type="component" value="Unassembled WGS sequence"/>
</dbReference>
<dbReference type="SUPFAM" id="SSF53807">
    <property type="entry name" value="Helical backbone' metal receptor"/>
    <property type="match status" value="1"/>
</dbReference>
<dbReference type="PANTHER" id="PTHR30535:SF7">
    <property type="entry name" value="IRON(III) DICITRATE-BINDING PROTEIN"/>
    <property type="match status" value="1"/>
</dbReference>
<dbReference type="PROSITE" id="PS50983">
    <property type="entry name" value="FE_B12_PBP"/>
    <property type="match status" value="1"/>
</dbReference>
<dbReference type="Pfam" id="PF01497">
    <property type="entry name" value="Peripla_BP_2"/>
    <property type="match status" value="1"/>
</dbReference>
<dbReference type="AlphaFoldDB" id="A0A418ZRY9"/>
<reference evidence="3 4" key="1">
    <citation type="submission" date="2018-09" db="EMBL/GenBank/DDBJ databases">
        <title>Paracoccus onubensis nov. sp. a moderate halophilic bacterium isolated from Gruta de las Maravillas (Aracena, Spain).</title>
        <authorList>
            <person name="Jurado V."/>
            <person name="Gutierrez-Patricio S."/>
            <person name="Gonzalez-Pimentel J.L."/>
            <person name="Laiz L."/>
            <person name="Saiz-Jimenez C."/>
        </authorList>
    </citation>
    <scope>NUCLEOTIDE SEQUENCE [LARGE SCALE GENOMIC DNA]</scope>
    <source>
        <strain evidence="3 4">DSM 19484</strain>
    </source>
</reference>
<keyword evidence="4" id="KW-1185">Reference proteome</keyword>
<dbReference type="Gene3D" id="3.40.50.1980">
    <property type="entry name" value="Nitrogenase molybdenum iron protein domain"/>
    <property type="match status" value="2"/>
</dbReference>
<proteinExistence type="predicted"/>
<accession>A0A418ZRY9</accession>
<dbReference type="OrthoDB" id="9797850at2"/>
<dbReference type="InterPro" id="IPR050902">
    <property type="entry name" value="ABC_Transporter_SBP"/>
</dbReference>
<dbReference type="EMBL" id="QZEV01000107">
    <property type="protein sequence ID" value="RJK98802.1"/>
    <property type="molecule type" value="Genomic_DNA"/>
</dbReference>
<feature type="domain" description="Fe/B12 periplasmic-binding" evidence="2">
    <location>
        <begin position="40"/>
        <end position="330"/>
    </location>
</feature>
<feature type="signal peptide" evidence="1">
    <location>
        <begin position="1"/>
        <end position="19"/>
    </location>
</feature>
<keyword evidence="1" id="KW-0732">Signal</keyword>
<organism evidence="3 4">
    <name type="scientific">Paracoccus aestuarii</name>
    <dbReference type="NCBI Taxonomy" id="453842"/>
    <lineage>
        <taxon>Bacteria</taxon>
        <taxon>Pseudomonadati</taxon>
        <taxon>Pseudomonadota</taxon>
        <taxon>Alphaproteobacteria</taxon>
        <taxon>Rhodobacterales</taxon>
        <taxon>Paracoccaceae</taxon>
        <taxon>Paracoccus</taxon>
    </lineage>
</organism>
<dbReference type="InterPro" id="IPR002491">
    <property type="entry name" value="ABC_transptr_periplasmic_BD"/>
</dbReference>
<dbReference type="RefSeq" id="WP_119887393.1">
    <property type="nucleotide sequence ID" value="NZ_CP067169.1"/>
</dbReference>
<gene>
    <name evidence="3" type="ORF">D3P06_15420</name>
</gene>
<evidence type="ECO:0000256" key="1">
    <source>
        <dbReference type="SAM" id="SignalP"/>
    </source>
</evidence>